<dbReference type="Proteomes" id="UP000223759">
    <property type="component" value="Unassembled WGS sequence"/>
</dbReference>
<dbReference type="PANTHER" id="PTHR42794:SF1">
    <property type="entry name" value="HEMIN IMPORT ATP-BINDING PROTEIN HMUV"/>
    <property type="match status" value="1"/>
</dbReference>
<name>A0A1R3W576_9GAMM</name>
<dbReference type="OrthoDB" id="6461291at2"/>
<dbReference type="PROSITE" id="PS00211">
    <property type="entry name" value="ABC_TRANSPORTER_1"/>
    <property type="match status" value="1"/>
</dbReference>
<keyword evidence="3 7" id="KW-0067">ATP-binding</keyword>
<evidence type="ECO:0000313" key="7">
    <source>
        <dbReference type="EMBL" id="SIT72742.1"/>
    </source>
</evidence>
<dbReference type="Pfam" id="PF00005">
    <property type="entry name" value="ABC_tran"/>
    <property type="match status" value="1"/>
</dbReference>
<organism evidence="7 8">
    <name type="scientific">Ectothiorhodosinus mongolicus</name>
    <dbReference type="NCBI Taxonomy" id="233100"/>
    <lineage>
        <taxon>Bacteria</taxon>
        <taxon>Pseudomonadati</taxon>
        <taxon>Pseudomonadota</taxon>
        <taxon>Gammaproteobacteria</taxon>
        <taxon>Chromatiales</taxon>
        <taxon>Ectothiorhodospiraceae</taxon>
        <taxon>Ectothiorhodosinus</taxon>
    </lineage>
</organism>
<dbReference type="AlphaFoldDB" id="A0A1R3W576"/>
<dbReference type="SUPFAM" id="SSF52540">
    <property type="entry name" value="P-loop containing nucleoside triphosphate hydrolases"/>
    <property type="match status" value="1"/>
</dbReference>
<keyword evidence="8" id="KW-1185">Reference proteome</keyword>
<dbReference type="InterPro" id="IPR003593">
    <property type="entry name" value="AAA+_ATPase"/>
</dbReference>
<dbReference type="PANTHER" id="PTHR42794">
    <property type="entry name" value="HEMIN IMPORT ATP-BINDING PROTEIN HMUV"/>
    <property type="match status" value="1"/>
</dbReference>
<evidence type="ECO:0000256" key="3">
    <source>
        <dbReference type="ARBA" id="ARBA00022840"/>
    </source>
</evidence>
<keyword evidence="4" id="KW-1278">Translocase</keyword>
<keyword evidence="1" id="KW-0813">Transport</keyword>
<evidence type="ECO:0000256" key="5">
    <source>
        <dbReference type="ARBA" id="ARBA00037066"/>
    </source>
</evidence>
<accession>A0A1R3W576</accession>
<evidence type="ECO:0000256" key="4">
    <source>
        <dbReference type="ARBA" id="ARBA00022967"/>
    </source>
</evidence>
<dbReference type="CDD" id="cd03214">
    <property type="entry name" value="ABC_Iron-Siderophores_B12_Hemin"/>
    <property type="match status" value="1"/>
</dbReference>
<dbReference type="InterPro" id="IPR003439">
    <property type="entry name" value="ABC_transporter-like_ATP-bd"/>
</dbReference>
<dbReference type="PROSITE" id="PS50893">
    <property type="entry name" value="ABC_TRANSPORTER_2"/>
    <property type="match status" value="1"/>
</dbReference>
<reference evidence="7 8" key="1">
    <citation type="submission" date="2017-01" db="EMBL/GenBank/DDBJ databases">
        <authorList>
            <person name="Mah S.A."/>
            <person name="Swanson W.J."/>
            <person name="Moy G.W."/>
            <person name="Vacquier V.D."/>
        </authorList>
    </citation>
    <scope>NUCLEOTIDE SEQUENCE [LARGE SCALE GENOMIC DNA]</scope>
    <source>
        <strain evidence="7 8">M9</strain>
    </source>
</reference>
<dbReference type="STRING" id="233100.SAMN05216526_1723"/>
<feature type="domain" description="ABC transporter" evidence="6">
    <location>
        <begin position="6"/>
        <end position="241"/>
    </location>
</feature>
<dbReference type="GO" id="GO:0016887">
    <property type="term" value="F:ATP hydrolysis activity"/>
    <property type="evidence" value="ECO:0007669"/>
    <property type="project" value="InterPro"/>
</dbReference>
<dbReference type="RefSeq" id="WP_076756121.1">
    <property type="nucleotide sequence ID" value="NZ_CP023018.1"/>
</dbReference>
<evidence type="ECO:0000313" key="8">
    <source>
        <dbReference type="Proteomes" id="UP000223759"/>
    </source>
</evidence>
<dbReference type="InterPro" id="IPR017871">
    <property type="entry name" value="ABC_transporter-like_CS"/>
</dbReference>
<dbReference type="SMART" id="SM00382">
    <property type="entry name" value="AAA"/>
    <property type="match status" value="1"/>
</dbReference>
<evidence type="ECO:0000256" key="1">
    <source>
        <dbReference type="ARBA" id="ARBA00022448"/>
    </source>
</evidence>
<dbReference type="Gene3D" id="3.40.50.300">
    <property type="entry name" value="P-loop containing nucleotide triphosphate hydrolases"/>
    <property type="match status" value="1"/>
</dbReference>
<evidence type="ECO:0000259" key="6">
    <source>
        <dbReference type="PROSITE" id="PS50893"/>
    </source>
</evidence>
<gene>
    <name evidence="7" type="ORF">SAMN05216526_1723</name>
</gene>
<protein>
    <submittedName>
        <fullName evidence="7">Iron complex transport system ATP-binding protein</fullName>
    </submittedName>
</protein>
<proteinExistence type="predicted"/>
<dbReference type="GO" id="GO:0005524">
    <property type="term" value="F:ATP binding"/>
    <property type="evidence" value="ECO:0007669"/>
    <property type="project" value="UniProtKB-KW"/>
</dbReference>
<evidence type="ECO:0000256" key="2">
    <source>
        <dbReference type="ARBA" id="ARBA00022741"/>
    </source>
</evidence>
<dbReference type="InterPro" id="IPR027417">
    <property type="entry name" value="P-loop_NTPase"/>
</dbReference>
<sequence>MTRALMQLNDLVTHIPEREPVWPLTLEVRGGQCWGILGPNGAGKTSLLHTLAGLRKPRSGFIQICEKPLDQWSRRELAQRLGLLFQDHHDGFPATVRETALIGRHPHLHPLAMESATDHAQAETALRLLGLETMSERLVSTLSGGERQRLAIATLLTQNPDLWLLDEPTNHLDLHHQIAILDIISDQVQQGRAAMLSMHDVNLAARYCDHILLLYPDGEACWGPTQNMLEPTALERLYQQPLMHTVVNGTPVFLPAKR</sequence>
<keyword evidence="2" id="KW-0547">Nucleotide-binding</keyword>
<comment type="function">
    <text evidence="5">Part of the ABC transporter complex HmuTUV involved in hemin import. Responsible for energy coupling to the transport system.</text>
</comment>
<dbReference type="EMBL" id="FTPK01000003">
    <property type="protein sequence ID" value="SIT72742.1"/>
    <property type="molecule type" value="Genomic_DNA"/>
</dbReference>